<accession>I3T8G4</accession>
<organism evidence="1">
    <name type="scientific">Lotus japonicus</name>
    <name type="common">Lotus corniculatus var. japonicus</name>
    <dbReference type="NCBI Taxonomy" id="34305"/>
    <lineage>
        <taxon>Eukaryota</taxon>
        <taxon>Viridiplantae</taxon>
        <taxon>Streptophyta</taxon>
        <taxon>Embryophyta</taxon>
        <taxon>Tracheophyta</taxon>
        <taxon>Spermatophyta</taxon>
        <taxon>Magnoliopsida</taxon>
        <taxon>eudicotyledons</taxon>
        <taxon>Gunneridae</taxon>
        <taxon>Pentapetalae</taxon>
        <taxon>rosids</taxon>
        <taxon>fabids</taxon>
        <taxon>Fabales</taxon>
        <taxon>Fabaceae</taxon>
        <taxon>Papilionoideae</taxon>
        <taxon>50 kb inversion clade</taxon>
        <taxon>NPAAA clade</taxon>
        <taxon>Hologalegina</taxon>
        <taxon>robinioid clade</taxon>
        <taxon>Loteae</taxon>
        <taxon>Lotus</taxon>
    </lineage>
</organism>
<sequence length="20" mass="2262">MNLVFDLVLLGILERNVVFG</sequence>
<protein>
    <submittedName>
        <fullName evidence="1">Uncharacterized protein</fullName>
    </submittedName>
</protein>
<reference evidence="1" key="1">
    <citation type="submission" date="2012-05" db="EMBL/GenBank/DDBJ databases">
        <authorList>
            <person name="Krishnakumar V."/>
            <person name="Cheung F."/>
            <person name="Xiao Y."/>
            <person name="Chan A."/>
            <person name="Moskal W.A."/>
            <person name="Town C.D."/>
        </authorList>
    </citation>
    <scope>NUCLEOTIDE SEQUENCE</scope>
</reference>
<proteinExistence type="evidence at transcript level"/>
<dbReference type="AlphaFoldDB" id="I3T8G4"/>
<dbReference type="EMBL" id="BT149012">
    <property type="protein sequence ID" value="AFK48806.1"/>
    <property type="molecule type" value="mRNA"/>
</dbReference>
<evidence type="ECO:0000313" key="1">
    <source>
        <dbReference type="EMBL" id="AFK48806.1"/>
    </source>
</evidence>
<name>I3T8G4_LOTJA</name>